<feature type="transmembrane region" description="Helical" evidence="1">
    <location>
        <begin position="12"/>
        <end position="33"/>
    </location>
</feature>
<protein>
    <submittedName>
        <fullName evidence="2">Uncharacterized protein</fullName>
    </submittedName>
</protein>
<accession>A0A0A6YDF0</accession>
<evidence type="ECO:0000256" key="1">
    <source>
        <dbReference type="SAM" id="Phobius"/>
    </source>
</evidence>
<evidence type="ECO:0000313" key="3">
    <source>
        <dbReference type="Proteomes" id="UP000030466"/>
    </source>
</evidence>
<dbReference type="Proteomes" id="UP000030466">
    <property type="component" value="Unassembled WGS sequence"/>
</dbReference>
<reference evidence="2 3" key="1">
    <citation type="journal article" date="2003" name="Int. J. Syst. Evol. Microbiol.">
        <title>Kocuria polaris sp. nov., an orange-pigmented psychrophilic bacterium isolated from an Antarctic cyanobacterial mat sample.</title>
        <authorList>
            <person name="Reddy G.S."/>
            <person name="Prakash J.S."/>
            <person name="Prabahar V."/>
            <person name="Matsumoto G.I."/>
            <person name="Stackebrandt E."/>
            <person name="Shivaji S."/>
        </authorList>
    </citation>
    <scope>NUCLEOTIDE SEQUENCE [LARGE SCALE GENOMIC DNA]</scope>
    <source>
        <strain evidence="2 3">CMS 76or</strain>
    </source>
</reference>
<dbReference type="AlphaFoldDB" id="A0A0A6YDF0"/>
<proteinExistence type="predicted"/>
<name>A0A0A6YDF0_KOCRO</name>
<organism evidence="2 3">
    <name type="scientific">Kocuria rosea subsp. polaris</name>
    <dbReference type="NCBI Taxonomy" id="136273"/>
    <lineage>
        <taxon>Bacteria</taxon>
        <taxon>Bacillati</taxon>
        <taxon>Actinomycetota</taxon>
        <taxon>Actinomycetes</taxon>
        <taxon>Micrococcales</taxon>
        <taxon>Micrococcaceae</taxon>
        <taxon>Kocuria</taxon>
    </lineage>
</organism>
<comment type="caution">
    <text evidence="2">The sequence shown here is derived from an EMBL/GenBank/DDBJ whole genome shotgun (WGS) entry which is preliminary data.</text>
</comment>
<dbReference type="EMBL" id="JSUH01000001">
    <property type="protein sequence ID" value="KHD99072.1"/>
    <property type="molecule type" value="Genomic_DNA"/>
</dbReference>
<keyword evidence="1" id="KW-1133">Transmembrane helix</keyword>
<dbReference type="RefSeq" id="WP_035923635.1">
    <property type="nucleotide sequence ID" value="NZ_JSUH01000001.1"/>
</dbReference>
<keyword evidence="3" id="KW-1185">Reference proteome</keyword>
<keyword evidence="1" id="KW-0812">Transmembrane</keyword>
<keyword evidence="1" id="KW-0472">Membrane</keyword>
<gene>
    <name evidence="2" type="ORF">GY22_01785</name>
</gene>
<evidence type="ECO:0000313" key="2">
    <source>
        <dbReference type="EMBL" id="KHD99072.1"/>
    </source>
</evidence>
<sequence>MNDILSSGVSTAILVLTALLLLALIVLLVRWLAARNGEDSDAETSPCPACPGHLVDCSHCGGQWRERQCAECRLGQTCTHCNLSWAYYLQNERTA</sequence>